<organism evidence="2 3">
    <name type="scientific">Duganella qianjiadongensis</name>
    <dbReference type="NCBI Taxonomy" id="2692176"/>
    <lineage>
        <taxon>Bacteria</taxon>
        <taxon>Pseudomonadati</taxon>
        <taxon>Pseudomonadota</taxon>
        <taxon>Betaproteobacteria</taxon>
        <taxon>Burkholderiales</taxon>
        <taxon>Oxalobacteraceae</taxon>
        <taxon>Telluria group</taxon>
        <taxon>Duganella</taxon>
    </lineage>
</organism>
<keyword evidence="1" id="KW-1133">Transmembrane helix</keyword>
<name>A0ABW9VRN8_9BURK</name>
<gene>
    <name evidence="2" type="ORF">GTP27_20465</name>
</gene>
<evidence type="ECO:0008006" key="4">
    <source>
        <dbReference type="Google" id="ProtNLM"/>
    </source>
</evidence>
<evidence type="ECO:0000313" key="3">
    <source>
        <dbReference type="Proteomes" id="UP000478090"/>
    </source>
</evidence>
<reference evidence="2 3" key="1">
    <citation type="submission" date="2019-12" db="EMBL/GenBank/DDBJ databases">
        <title>Novel species isolated from a subtropical stream in China.</title>
        <authorList>
            <person name="Lu H."/>
        </authorList>
    </citation>
    <scope>NUCLEOTIDE SEQUENCE [LARGE SCALE GENOMIC DNA]</scope>
    <source>
        <strain evidence="2 3">CY13W</strain>
    </source>
</reference>
<keyword evidence="1" id="KW-0812">Transmembrane</keyword>
<sequence length="181" mass="20087">MKALNIDFAPASVRRTLFHTHPAVWLLAAGAALLCASAALAGWQMSKQQQARAAELEQIRQRAAALMQRPREVTQVSIAPAQAQFVNGAIGQLNLPWRELQDAVAAATPRQIALLALEPEPRKQLLKLTAEARSADDMVTYVAQLKQQELFASVTLLLHEINEQDPNRPLRFQVEAIWLVR</sequence>
<dbReference type="Proteomes" id="UP000478090">
    <property type="component" value="Unassembled WGS sequence"/>
</dbReference>
<keyword evidence="3" id="KW-1185">Reference proteome</keyword>
<dbReference type="RefSeq" id="WP_161040953.1">
    <property type="nucleotide sequence ID" value="NZ_WWCM01000020.1"/>
</dbReference>
<keyword evidence="1" id="KW-0472">Membrane</keyword>
<proteinExistence type="predicted"/>
<evidence type="ECO:0000313" key="2">
    <source>
        <dbReference type="EMBL" id="MYM41685.1"/>
    </source>
</evidence>
<feature type="transmembrane region" description="Helical" evidence="1">
    <location>
        <begin position="23"/>
        <end position="43"/>
    </location>
</feature>
<accession>A0ABW9VRN8</accession>
<protein>
    <recommendedName>
        <fullName evidence="4">Fimbrial assembly protein</fullName>
    </recommendedName>
</protein>
<dbReference type="EMBL" id="WWCM01000020">
    <property type="protein sequence ID" value="MYM41685.1"/>
    <property type="molecule type" value="Genomic_DNA"/>
</dbReference>
<comment type="caution">
    <text evidence="2">The sequence shown here is derived from an EMBL/GenBank/DDBJ whole genome shotgun (WGS) entry which is preliminary data.</text>
</comment>
<evidence type="ECO:0000256" key="1">
    <source>
        <dbReference type="SAM" id="Phobius"/>
    </source>
</evidence>